<evidence type="ECO:0000313" key="4">
    <source>
        <dbReference type="EMBL" id="MBB4936454.1"/>
    </source>
</evidence>
<dbReference type="RefSeq" id="WP_221465244.1">
    <property type="nucleotide sequence ID" value="NZ_BAABEK010000021.1"/>
</dbReference>
<dbReference type="InterPro" id="IPR013154">
    <property type="entry name" value="ADH-like_N"/>
</dbReference>
<name>A0A7W7RQR2_9ACTN</name>
<evidence type="ECO:0000256" key="1">
    <source>
        <dbReference type="ARBA" id="ARBA00022857"/>
    </source>
</evidence>
<keyword evidence="1" id="KW-0521">NADP</keyword>
<proteinExistence type="predicted"/>
<keyword evidence="2" id="KW-0560">Oxidoreductase</keyword>
<reference evidence="4 5" key="1">
    <citation type="submission" date="2020-08" db="EMBL/GenBank/DDBJ databases">
        <title>Sequencing the genomes of 1000 actinobacteria strains.</title>
        <authorList>
            <person name="Klenk H.-P."/>
        </authorList>
    </citation>
    <scope>NUCLEOTIDE SEQUENCE [LARGE SCALE GENOMIC DNA]</scope>
    <source>
        <strain evidence="4 5">DSM 43023</strain>
    </source>
</reference>
<dbReference type="Proteomes" id="UP000534286">
    <property type="component" value="Unassembled WGS sequence"/>
</dbReference>
<protein>
    <submittedName>
        <fullName evidence="4">NADPH:quinone reductase-like Zn-dependent oxidoreductase</fullName>
    </submittedName>
</protein>
<dbReference type="Gene3D" id="3.90.180.10">
    <property type="entry name" value="Medium-chain alcohol dehydrogenases, catalytic domain"/>
    <property type="match status" value="1"/>
</dbReference>
<accession>A0A7W7RQR2</accession>
<dbReference type="InterPro" id="IPR020843">
    <property type="entry name" value="ER"/>
</dbReference>
<dbReference type="PANTHER" id="PTHR48106:SF3">
    <property type="entry name" value="ENOYL REDUCTASE (ER) DOMAIN-CONTAINING PROTEIN"/>
    <property type="match status" value="1"/>
</dbReference>
<dbReference type="AlphaFoldDB" id="A0A7W7RQR2"/>
<dbReference type="SMART" id="SM00829">
    <property type="entry name" value="PKS_ER"/>
    <property type="match status" value="1"/>
</dbReference>
<dbReference type="InterPro" id="IPR011032">
    <property type="entry name" value="GroES-like_sf"/>
</dbReference>
<dbReference type="GO" id="GO:0003960">
    <property type="term" value="F:quinone reductase (NADPH) activity"/>
    <property type="evidence" value="ECO:0007669"/>
    <property type="project" value="TreeGrafter"/>
</dbReference>
<gene>
    <name evidence="4" type="ORF">FHR32_000759</name>
</gene>
<dbReference type="GO" id="GO:0005829">
    <property type="term" value="C:cytosol"/>
    <property type="evidence" value="ECO:0007669"/>
    <property type="project" value="TreeGrafter"/>
</dbReference>
<evidence type="ECO:0000313" key="5">
    <source>
        <dbReference type="Proteomes" id="UP000534286"/>
    </source>
</evidence>
<keyword evidence="5" id="KW-1185">Reference proteome</keyword>
<dbReference type="GO" id="GO:0070402">
    <property type="term" value="F:NADPH binding"/>
    <property type="evidence" value="ECO:0007669"/>
    <property type="project" value="TreeGrafter"/>
</dbReference>
<comment type="caution">
    <text evidence="4">The sequence shown here is derived from an EMBL/GenBank/DDBJ whole genome shotgun (WGS) entry which is preliminary data.</text>
</comment>
<dbReference type="SUPFAM" id="SSF50129">
    <property type="entry name" value="GroES-like"/>
    <property type="match status" value="1"/>
</dbReference>
<dbReference type="Pfam" id="PF08240">
    <property type="entry name" value="ADH_N"/>
    <property type="match status" value="1"/>
</dbReference>
<dbReference type="PANTHER" id="PTHR48106">
    <property type="entry name" value="QUINONE OXIDOREDUCTASE PIG3-RELATED"/>
    <property type="match status" value="1"/>
</dbReference>
<feature type="domain" description="Enoyl reductase (ER)" evidence="3">
    <location>
        <begin position="11"/>
        <end position="177"/>
    </location>
</feature>
<organism evidence="4 5">
    <name type="scientific">Streptosporangium album</name>
    <dbReference type="NCBI Taxonomy" id="47479"/>
    <lineage>
        <taxon>Bacteria</taxon>
        <taxon>Bacillati</taxon>
        <taxon>Actinomycetota</taxon>
        <taxon>Actinomycetes</taxon>
        <taxon>Streptosporangiales</taxon>
        <taxon>Streptosporangiaceae</taxon>
        <taxon>Streptosporangium</taxon>
    </lineage>
</organism>
<evidence type="ECO:0000259" key="3">
    <source>
        <dbReference type="SMART" id="SM00829"/>
    </source>
</evidence>
<evidence type="ECO:0000256" key="2">
    <source>
        <dbReference type="ARBA" id="ARBA00023002"/>
    </source>
</evidence>
<sequence length="178" mass="18931">MSIRALIVDPAAPAALRLGDIDDPAPRPHQTVIDVRHISLNRGEIAFARQQAPGTVLGYDASGIVSRAAADGSGPAVGTRVAAFGAGAWAQRMAVGTDSVAEIPDEVDLADAAALPMAGVTALRTLRAAPILGKRVLIWERSEHRLGLRRAGCVRAVLALLNRPVQVDEHLRRRHRVR</sequence>
<dbReference type="EMBL" id="JACHJU010000001">
    <property type="protein sequence ID" value="MBB4936454.1"/>
    <property type="molecule type" value="Genomic_DNA"/>
</dbReference>
<dbReference type="GO" id="GO:0035925">
    <property type="term" value="F:mRNA 3'-UTR AU-rich region binding"/>
    <property type="evidence" value="ECO:0007669"/>
    <property type="project" value="TreeGrafter"/>
</dbReference>